<evidence type="ECO:0000256" key="2">
    <source>
        <dbReference type="SAM" id="SignalP"/>
    </source>
</evidence>
<reference evidence="5" key="2">
    <citation type="submission" date="2023-07" db="EMBL/GenBank/DDBJ databases">
        <title>Yangia mangrovi SAOS 153D genome.</title>
        <authorList>
            <person name="Verma A."/>
            <person name="Pal Y."/>
            <person name="Sundharam S."/>
            <person name="Bisht B."/>
            <person name="Srinivasan K."/>
        </authorList>
    </citation>
    <scope>NUCLEOTIDE SEQUENCE [LARGE SCALE GENOMIC DNA]</scope>
    <source>
        <strain evidence="5">SAOS 153D</strain>
    </source>
</reference>
<proteinExistence type="inferred from homology"/>
<dbReference type="PANTHER" id="PTHR42928">
    <property type="entry name" value="TRICARBOXYLATE-BINDING PROTEIN"/>
    <property type="match status" value="1"/>
</dbReference>
<dbReference type="CDD" id="cd07012">
    <property type="entry name" value="PBP2_Bug_TTT"/>
    <property type="match status" value="1"/>
</dbReference>
<feature type="chain" id="PRO_5012969033" evidence="2">
    <location>
        <begin position="26"/>
        <end position="317"/>
    </location>
</feature>
<dbReference type="EMBL" id="NTHN02000028">
    <property type="protein sequence ID" value="MCT4371629.1"/>
    <property type="molecule type" value="Genomic_DNA"/>
</dbReference>
<dbReference type="AlphaFoldDB" id="A0A2A3JY09"/>
<dbReference type="EMBL" id="NTHN01000076">
    <property type="protein sequence ID" value="PBD20071.1"/>
    <property type="molecule type" value="Genomic_DNA"/>
</dbReference>
<dbReference type="Gene3D" id="3.40.190.10">
    <property type="entry name" value="Periplasmic binding protein-like II"/>
    <property type="match status" value="1"/>
</dbReference>
<gene>
    <name evidence="3" type="ORF">CLG85_015410</name>
    <name evidence="4" type="ORF">CLG85_05825</name>
</gene>
<organism evidence="4">
    <name type="scientific">Alloyangia mangrovi</name>
    <dbReference type="NCBI Taxonomy" id="1779329"/>
    <lineage>
        <taxon>Bacteria</taxon>
        <taxon>Pseudomonadati</taxon>
        <taxon>Pseudomonadota</taxon>
        <taxon>Alphaproteobacteria</taxon>
        <taxon>Rhodobacterales</taxon>
        <taxon>Roseobacteraceae</taxon>
        <taxon>Alloyangia</taxon>
    </lineage>
</organism>
<reference evidence="3" key="3">
    <citation type="submission" date="2024-05" db="EMBL/GenBank/DDBJ databases">
        <title>Yangia mangrovi SAOS 153D genome.</title>
        <authorList>
            <person name="Verma A."/>
            <person name="Pal Y."/>
            <person name="Sundharam S."/>
            <person name="Bisht B."/>
            <person name="Srinivasan K."/>
        </authorList>
    </citation>
    <scope>NUCLEOTIDE SEQUENCE</scope>
    <source>
        <strain evidence="3">SAOS 153D</strain>
    </source>
</reference>
<feature type="signal peptide" evidence="2">
    <location>
        <begin position="1"/>
        <end position="25"/>
    </location>
</feature>
<dbReference type="Gene3D" id="3.40.190.150">
    <property type="entry name" value="Bordetella uptake gene, domain 1"/>
    <property type="match status" value="1"/>
</dbReference>
<name>A0A2A3JY09_9RHOB</name>
<evidence type="ECO:0000313" key="4">
    <source>
        <dbReference type="EMBL" id="PBD20071.1"/>
    </source>
</evidence>
<evidence type="ECO:0000313" key="3">
    <source>
        <dbReference type="EMBL" id="MCT4371629.1"/>
    </source>
</evidence>
<dbReference type="OrthoDB" id="8970543at2"/>
<evidence type="ECO:0000313" key="5">
    <source>
        <dbReference type="Proteomes" id="UP000217448"/>
    </source>
</evidence>
<protein>
    <submittedName>
        <fullName evidence="3">Tripartite tricarboxylate transporter substrate binding protein</fullName>
    </submittedName>
</protein>
<keyword evidence="5" id="KW-1185">Reference proteome</keyword>
<comment type="caution">
    <text evidence="4">The sequence shown here is derived from an EMBL/GenBank/DDBJ whole genome shotgun (WGS) entry which is preliminary data.</text>
</comment>
<dbReference type="PANTHER" id="PTHR42928:SF5">
    <property type="entry name" value="BLR1237 PROTEIN"/>
    <property type="match status" value="1"/>
</dbReference>
<keyword evidence="2" id="KW-0732">Signal</keyword>
<accession>A0A2A3JY09</accession>
<dbReference type="PIRSF" id="PIRSF017082">
    <property type="entry name" value="YflP"/>
    <property type="match status" value="1"/>
</dbReference>
<dbReference type="InterPro" id="IPR005064">
    <property type="entry name" value="BUG"/>
</dbReference>
<reference evidence="4" key="1">
    <citation type="submission" date="2017-09" db="EMBL/GenBank/DDBJ databases">
        <title>Yangia sp. SAOS 153D whole genome sequencing.</title>
        <authorList>
            <person name="Verma A."/>
            <person name="Krishnamurthi S."/>
        </authorList>
    </citation>
    <scope>NUCLEOTIDE SEQUENCE [LARGE SCALE GENOMIC DNA]</scope>
    <source>
        <strain evidence="4">SAOS 153D</strain>
    </source>
</reference>
<dbReference type="Pfam" id="PF03401">
    <property type="entry name" value="TctC"/>
    <property type="match status" value="1"/>
</dbReference>
<dbReference type="InterPro" id="IPR042100">
    <property type="entry name" value="Bug_dom1"/>
</dbReference>
<dbReference type="SUPFAM" id="SSF53850">
    <property type="entry name" value="Periplasmic binding protein-like II"/>
    <property type="match status" value="1"/>
</dbReference>
<sequence length="317" mass="32523">MSVKKMFSFGAIALIASTCAGAALAQSNFPEGTVTIIVPYSAGGGTDNFVRALEAPLEEAFGTDVAVRNIAGGGGAVGLTQTLAAKPDGYTVTIPNNAFYTLIGMGNVQFAIDDFDYIARIVTEPYVLTLSPKSGHSDLASLVAASQEKPVTLGFAGVGSSSHILTLAIAEALGAQVKFVPYAGGSEATAAALGGHIDGVVLSPSDVVSAIEGDGSLVPVATTSKTSLLPDVPTFADEGFEVTTDQWRGIAAPAGVPAEVITAWEEALKRAVRDEGFQTAAKNLGVEFAPLYGAELQEFVKTGEEVLLPLTREVAGR</sequence>
<dbReference type="Proteomes" id="UP000217448">
    <property type="component" value="Unassembled WGS sequence"/>
</dbReference>
<evidence type="ECO:0000256" key="1">
    <source>
        <dbReference type="ARBA" id="ARBA00006987"/>
    </source>
</evidence>
<comment type="similarity">
    <text evidence="1">Belongs to the UPF0065 (bug) family.</text>
</comment>
<dbReference type="RefSeq" id="WP_095881409.1">
    <property type="nucleotide sequence ID" value="NZ_NTHN02000028.1"/>
</dbReference>